<dbReference type="GO" id="GO:0006310">
    <property type="term" value="P:DNA recombination"/>
    <property type="evidence" value="ECO:0007669"/>
    <property type="project" value="UniProtKB-KW"/>
</dbReference>
<sequence length="411" mass="46715">MRDEFPRNRTEMLESARRDREEIGRILERHDKALHDAVQRQSISLQKNLEGITQILGKASQEQRMELAHRLDHVTEVTEARLHTVKETLEQRLHLLLLNNEQKLEQMRLTVDEKLHATLEQRLGDSFKLVSERLEQVHKGLGEMQTLAGGVGDLKRIMTNVKTRGTWGEVQLGTLLQQILTVDQYATNVAVHPEHQDRVEFALRLPGKRSDESPVWLPIDAKFPIEDYQRLMDAQDVGDLGQMEEAGKALERRVREEAKKIREKYVCPPYTTDFAILFVPTEGLYAEIIRRPGLLEELQSTARVVVAGPTTIAAILNSLQMGFRTLAIEKRSSEVWTTLAAVKTEFSKFGDVLAKVKKKIDAASSDFGQVERRTRVISRKLSEVEALPEGQAIERLGEDRIHIVDDEEGGA</sequence>
<dbReference type="InterPro" id="IPR003798">
    <property type="entry name" value="DNA_recombination_RmuC"/>
</dbReference>
<comment type="similarity">
    <text evidence="2">Belongs to the RmuC family.</text>
</comment>
<reference evidence="5 6" key="1">
    <citation type="submission" date="2016-11" db="EMBL/GenBank/DDBJ databases">
        <title>Comparative genomics of Acidibacillus ferroxidans species.</title>
        <authorList>
            <person name="Oliveira G."/>
            <person name="Nunes G."/>
            <person name="Oliveira R."/>
            <person name="Araujo F."/>
            <person name="Salim A."/>
            <person name="Scholte L."/>
            <person name="Morais D."/>
            <person name="Nancucheo I."/>
            <person name="Johnson D.B."/>
            <person name="Grail B."/>
            <person name="Bittencourt J."/>
            <person name="Valadares R."/>
        </authorList>
    </citation>
    <scope>NUCLEOTIDE SEQUENCE [LARGE SCALE GENOMIC DNA]</scope>
    <source>
        <strain evidence="5 6">Y002</strain>
    </source>
</reference>
<evidence type="ECO:0000256" key="4">
    <source>
        <dbReference type="ARBA" id="ARBA00023172"/>
    </source>
</evidence>
<keyword evidence="3" id="KW-0175">Coiled coil</keyword>
<evidence type="ECO:0000313" key="6">
    <source>
        <dbReference type="Proteomes" id="UP000245380"/>
    </source>
</evidence>
<comment type="caution">
    <text evidence="5">The sequence shown here is derived from an EMBL/GenBank/DDBJ whole genome shotgun (WGS) entry which is preliminary data.</text>
</comment>
<proteinExistence type="inferred from homology"/>
<name>A0A2U3DCJ4_SULT2</name>
<evidence type="ECO:0000256" key="3">
    <source>
        <dbReference type="ARBA" id="ARBA00023054"/>
    </source>
</evidence>
<dbReference type="PANTHER" id="PTHR30563:SF0">
    <property type="entry name" value="DNA RECOMBINATION PROTEIN RMUC"/>
    <property type="match status" value="1"/>
</dbReference>
<evidence type="ECO:0000313" key="5">
    <source>
        <dbReference type="EMBL" id="PWI58996.1"/>
    </source>
</evidence>
<dbReference type="AlphaFoldDB" id="A0A2U3DCJ4"/>
<keyword evidence="6" id="KW-1185">Reference proteome</keyword>
<comment type="function">
    <text evidence="1">Involved in DNA recombination.</text>
</comment>
<evidence type="ECO:0000256" key="1">
    <source>
        <dbReference type="ARBA" id="ARBA00003416"/>
    </source>
</evidence>
<keyword evidence="4" id="KW-0233">DNA recombination</keyword>
<gene>
    <name evidence="5" type="ORF">BM613_01105</name>
</gene>
<dbReference type="EMBL" id="MPDK01000002">
    <property type="protein sequence ID" value="PWI58996.1"/>
    <property type="molecule type" value="Genomic_DNA"/>
</dbReference>
<dbReference type="Proteomes" id="UP000245380">
    <property type="component" value="Unassembled WGS sequence"/>
</dbReference>
<organism evidence="5 6">
    <name type="scientific">Sulfoacidibacillus thermotolerans</name>
    <name type="common">Acidibacillus sulfuroxidans</name>
    <dbReference type="NCBI Taxonomy" id="1765684"/>
    <lineage>
        <taxon>Bacteria</taxon>
        <taxon>Bacillati</taxon>
        <taxon>Bacillota</taxon>
        <taxon>Bacilli</taxon>
        <taxon>Bacillales</taxon>
        <taxon>Alicyclobacillaceae</taxon>
        <taxon>Sulfoacidibacillus</taxon>
    </lineage>
</organism>
<protein>
    <submittedName>
        <fullName evidence="5">Recombinase RmuC</fullName>
    </submittedName>
</protein>
<dbReference type="PANTHER" id="PTHR30563">
    <property type="entry name" value="DNA RECOMBINATION PROTEIN RMUC"/>
    <property type="match status" value="1"/>
</dbReference>
<dbReference type="Pfam" id="PF02646">
    <property type="entry name" value="RmuC"/>
    <property type="match status" value="1"/>
</dbReference>
<accession>A0A2U3DCJ4</accession>
<evidence type="ECO:0000256" key="2">
    <source>
        <dbReference type="ARBA" id="ARBA00009840"/>
    </source>
</evidence>